<gene>
    <name evidence="1" type="ORF">CAUS1442_LOCUS10469</name>
</gene>
<protein>
    <submittedName>
        <fullName evidence="1">Uncharacterized protein</fullName>
    </submittedName>
</protein>
<organism evidence="1">
    <name type="scientific">Craspedostauros australis</name>
    <dbReference type="NCBI Taxonomy" id="1486917"/>
    <lineage>
        <taxon>Eukaryota</taxon>
        <taxon>Sar</taxon>
        <taxon>Stramenopiles</taxon>
        <taxon>Ochrophyta</taxon>
        <taxon>Bacillariophyta</taxon>
        <taxon>Bacillariophyceae</taxon>
        <taxon>Bacillariophycidae</taxon>
        <taxon>Naviculales</taxon>
        <taxon>Naviculaceae</taxon>
        <taxon>Craspedostauros</taxon>
    </lineage>
</organism>
<proteinExistence type="predicted"/>
<sequence>MPPAATAAAITSLFTTMSLRITRVICLQVLVHLCLQAGLFDTAVLANTSGGKDKYLYIIYYADSGCGPTASGINGFADGDVKLLIPGNSSQGSCSMEASCLNDCESDMCRGLYRESSQKFTAVATIRDDGSVLECDETNGVLDQKTCNVVGGCYGSSVYPSCHFQYRTQSDILRDPTVLQNNNTADDEGMDGISLLMFYSDDQCEDMEGAHPVVAGNQTRLPTVDKSMSCEDAIACVYEPDGSNCADSGGTTGFMKFHTEASTNSDMPVVCEESGSMVSETDGAVECAPVDPTACLKSPAIDSCYYRHITAKSFFSTPEKYIKNSKFAATLTEAPTAAPSSASDPLPVHMHGALTTLTIATVFISTIAGLLSEA</sequence>
<accession>A0A7R9WX70</accession>
<reference evidence="1" key="1">
    <citation type="submission" date="2021-01" db="EMBL/GenBank/DDBJ databases">
        <authorList>
            <person name="Corre E."/>
            <person name="Pelletier E."/>
            <person name="Niang G."/>
            <person name="Scheremetjew M."/>
            <person name="Finn R."/>
            <person name="Kale V."/>
            <person name="Holt S."/>
            <person name="Cochrane G."/>
            <person name="Meng A."/>
            <person name="Brown T."/>
            <person name="Cohen L."/>
        </authorList>
    </citation>
    <scope>NUCLEOTIDE SEQUENCE</scope>
    <source>
        <strain evidence="1">CCMP3328</strain>
    </source>
</reference>
<dbReference type="EMBL" id="HBEF01016775">
    <property type="protein sequence ID" value="CAD8338340.1"/>
    <property type="molecule type" value="Transcribed_RNA"/>
</dbReference>
<dbReference type="AlphaFoldDB" id="A0A7R9WX70"/>
<evidence type="ECO:0000313" key="1">
    <source>
        <dbReference type="EMBL" id="CAD8338340.1"/>
    </source>
</evidence>
<name>A0A7R9WX70_9STRA</name>